<proteinExistence type="predicted"/>
<name>A0A9N9G071_9GLOM</name>
<dbReference type="OrthoDB" id="2142040at2759"/>
<dbReference type="SMART" id="SM00696">
    <property type="entry name" value="DM9"/>
    <property type="match status" value="2"/>
</dbReference>
<sequence>MAVAQEHWAAKWHKYNGHIPHDAFRVGHHAIGRGDYEGGKHIGYIDPHRQRLVIGWGGRQVELHEFDILCGDHCQFKWHSCQGACRPQFFIPLKAGNEKDGKELYIARAWHCDEERIGKAGQHLIDGMSFAYDGREVICGSYEVLGFLN</sequence>
<gene>
    <name evidence="1" type="ORF">DERYTH_LOCUS6081</name>
</gene>
<keyword evidence="2" id="KW-1185">Reference proteome</keyword>
<dbReference type="PANTHER" id="PTHR31649:SF1">
    <property type="entry name" value="FARNESOIC ACID O-METHYL TRANSFERASE DOMAIN-CONTAINING PROTEIN"/>
    <property type="match status" value="1"/>
</dbReference>
<evidence type="ECO:0000313" key="2">
    <source>
        <dbReference type="Proteomes" id="UP000789405"/>
    </source>
</evidence>
<dbReference type="InterPro" id="IPR006616">
    <property type="entry name" value="DM9_repeat"/>
</dbReference>
<dbReference type="Pfam" id="PF11901">
    <property type="entry name" value="DM9"/>
    <property type="match status" value="1"/>
</dbReference>
<evidence type="ECO:0000313" key="1">
    <source>
        <dbReference type="EMBL" id="CAG8568374.1"/>
    </source>
</evidence>
<dbReference type="Proteomes" id="UP000789405">
    <property type="component" value="Unassembled WGS sequence"/>
</dbReference>
<organism evidence="1 2">
    <name type="scientific">Dentiscutata erythropus</name>
    <dbReference type="NCBI Taxonomy" id="1348616"/>
    <lineage>
        <taxon>Eukaryota</taxon>
        <taxon>Fungi</taxon>
        <taxon>Fungi incertae sedis</taxon>
        <taxon>Mucoromycota</taxon>
        <taxon>Glomeromycotina</taxon>
        <taxon>Glomeromycetes</taxon>
        <taxon>Diversisporales</taxon>
        <taxon>Gigasporaceae</taxon>
        <taxon>Dentiscutata</taxon>
    </lineage>
</organism>
<comment type="caution">
    <text evidence="1">The sequence shown here is derived from an EMBL/GenBank/DDBJ whole genome shotgun (WGS) entry which is preliminary data.</text>
</comment>
<dbReference type="AlphaFoldDB" id="A0A9N9G071"/>
<reference evidence="1" key="1">
    <citation type="submission" date="2021-06" db="EMBL/GenBank/DDBJ databases">
        <authorList>
            <person name="Kallberg Y."/>
            <person name="Tangrot J."/>
            <person name="Rosling A."/>
        </authorList>
    </citation>
    <scope>NUCLEOTIDE SEQUENCE</scope>
    <source>
        <strain evidence="1">MA453B</strain>
    </source>
</reference>
<dbReference type="EMBL" id="CAJVPY010002672">
    <property type="protein sequence ID" value="CAG8568374.1"/>
    <property type="molecule type" value="Genomic_DNA"/>
</dbReference>
<accession>A0A9N9G071</accession>
<dbReference type="PANTHER" id="PTHR31649">
    <property type="entry name" value="AGAP009604-PA"/>
    <property type="match status" value="1"/>
</dbReference>
<protein>
    <submittedName>
        <fullName evidence="1">12995_t:CDS:1</fullName>
    </submittedName>
</protein>